<dbReference type="EMBL" id="JAGTJQ010000003">
    <property type="protein sequence ID" value="KAH7035127.1"/>
    <property type="molecule type" value="Genomic_DNA"/>
</dbReference>
<comment type="caution">
    <text evidence="2">The sequence shown here is derived from an EMBL/GenBank/DDBJ whole genome shotgun (WGS) entry which is preliminary data.</text>
</comment>
<evidence type="ECO:0000313" key="3">
    <source>
        <dbReference type="Proteomes" id="UP000756346"/>
    </source>
</evidence>
<dbReference type="RefSeq" id="XP_046015220.1">
    <property type="nucleotide sequence ID" value="XM_046163517.1"/>
</dbReference>
<organism evidence="2 3">
    <name type="scientific">Microdochium trichocladiopsis</name>
    <dbReference type="NCBI Taxonomy" id="1682393"/>
    <lineage>
        <taxon>Eukaryota</taxon>
        <taxon>Fungi</taxon>
        <taxon>Dikarya</taxon>
        <taxon>Ascomycota</taxon>
        <taxon>Pezizomycotina</taxon>
        <taxon>Sordariomycetes</taxon>
        <taxon>Xylariomycetidae</taxon>
        <taxon>Xylariales</taxon>
        <taxon>Microdochiaceae</taxon>
        <taxon>Microdochium</taxon>
    </lineage>
</organism>
<feature type="region of interest" description="Disordered" evidence="1">
    <location>
        <begin position="28"/>
        <end position="55"/>
    </location>
</feature>
<dbReference type="AlphaFoldDB" id="A0A9P8YDW2"/>
<name>A0A9P8YDW2_9PEZI</name>
<sequence>MLQTPATDPRSPEHDTERWIPPATVCKLASSSPTVPPPRQSASLGRIVRSSEPPTRMRRTHLEGTELANNLSVVVWGSTSPRGHNHNQQGRVAYILIVRLIREPARSQFRTNRI</sequence>
<gene>
    <name evidence="2" type="ORF">B0I36DRAFT_88507</name>
</gene>
<dbReference type="GeneID" id="70193063"/>
<protein>
    <submittedName>
        <fullName evidence="2">Uncharacterized protein</fullName>
    </submittedName>
</protein>
<keyword evidence="3" id="KW-1185">Reference proteome</keyword>
<evidence type="ECO:0000256" key="1">
    <source>
        <dbReference type="SAM" id="MobiDB-lite"/>
    </source>
</evidence>
<accession>A0A9P8YDW2</accession>
<evidence type="ECO:0000313" key="2">
    <source>
        <dbReference type="EMBL" id="KAH7035127.1"/>
    </source>
</evidence>
<dbReference type="Proteomes" id="UP000756346">
    <property type="component" value="Unassembled WGS sequence"/>
</dbReference>
<reference evidence="2" key="1">
    <citation type="journal article" date="2021" name="Nat. Commun.">
        <title>Genetic determinants of endophytism in the Arabidopsis root mycobiome.</title>
        <authorList>
            <person name="Mesny F."/>
            <person name="Miyauchi S."/>
            <person name="Thiergart T."/>
            <person name="Pickel B."/>
            <person name="Atanasova L."/>
            <person name="Karlsson M."/>
            <person name="Huettel B."/>
            <person name="Barry K.W."/>
            <person name="Haridas S."/>
            <person name="Chen C."/>
            <person name="Bauer D."/>
            <person name="Andreopoulos W."/>
            <person name="Pangilinan J."/>
            <person name="LaButti K."/>
            <person name="Riley R."/>
            <person name="Lipzen A."/>
            <person name="Clum A."/>
            <person name="Drula E."/>
            <person name="Henrissat B."/>
            <person name="Kohler A."/>
            <person name="Grigoriev I.V."/>
            <person name="Martin F.M."/>
            <person name="Hacquard S."/>
        </authorList>
    </citation>
    <scope>NUCLEOTIDE SEQUENCE</scope>
    <source>
        <strain evidence="2">MPI-CAGE-CH-0230</strain>
    </source>
</reference>
<proteinExistence type="predicted"/>